<feature type="chain" id="PRO_5011822886" description="UDP-glucuronosyltransferase" evidence="5">
    <location>
        <begin position="23"/>
        <end position="534"/>
    </location>
</feature>
<keyword evidence="2 4" id="KW-0328">Glycosyltransferase</keyword>
<dbReference type="AlphaFoldDB" id="A0A226F2R2"/>
<evidence type="ECO:0000256" key="4">
    <source>
        <dbReference type="RuleBase" id="RU003718"/>
    </source>
</evidence>
<keyword evidence="5" id="KW-1133">Transmembrane helix</keyword>
<dbReference type="InterPro" id="IPR050271">
    <property type="entry name" value="UDP-glycosyltransferase"/>
</dbReference>
<dbReference type="FunFam" id="3.40.50.2000:FF:000021">
    <property type="entry name" value="UDP-glucuronosyltransferase"/>
    <property type="match status" value="1"/>
</dbReference>
<dbReference type="GO" id="GO:0015020">
    <property type="term" value="F:glucuronosyltransferase activity"/>
    <property type="evidence" value="ECO:0007669"/>
    <property type="project" value="UniProtKB-EC"/>
</dbReference>
<keyword evidence="3 4" id="KW-0808">Transferase</keyword>
<keyword evidence="5" id="KW-0732">Signal</keyword>
<evidence type="ECO:0000313" key="7">
    <source>
        <dbReference type="Proteomes" id="UP000198287"/>
    </source>
</evidence>
<dbReference type="Pfam" id="PF00201">
    <property type="entry name" value="UDPGT"/>
    <property type="match status" value="1"/>
</dbReference>
<name>A0A226F2R2_FOLCA</name>
<evidence type="ECO:0000256" key="2">
    <source>
        <dbReference type="ARBA" id="ARBA00022676"/>
    </source>
</evidence>
<dbReference type="EC" id="2.4.1.17" evidence="5"/>
<comment type="similarity">
    <text evidence="1 4">Belongs to the UDP-glycosyltransferase family.</text>
</comment>
<dbReference type="SUPFAM" id="SSF53756">
    <property type="entry name" value="UDP-Glycosyltransferase/glycogen phosphorylase"/>
    <property type="match status" value="1"/>
</dbReference>
<proteinExistence type="inferred from homology"/>
<dbReference type="EMBL" id="LNIX01000001">
    <property type="protein sequence ID" value="OXA63768.1"/>
    <property type="molecule type" value="Genomic_DNA"/>
</dbReference>
<organism evidence="6 7">
    <name type="scientific">Folsomia candida</name>
    <name type="common">Springtail</name>
    <dbReference type="NCBI Taxonomy" id="158441"/>
    <lineage>
        <taxon>Eukaryota</taxon>
        <taxon>Metazoa</taxon>
        <taxon>Ecdysozoa</taxon>
        <taxon>Arthropoda</taxon>
        <taxon>Hexapoda</taxon>
        <taxon>Collembola</taxon>
        <taxon>Entomobryomorpha</taxon>
        <taxon>Isotomoidea</taxon>
        <taxon>Isotomidae</taxon>
        <taxon>Proisotominae</taxon>
        <taxon>Folsomia</taxon>
    </lineage>
</organism>
<keyword evidence="5" id="KW-0812">Transmembrane</keyword>
<dbReference type="OrthoDB" id="5835829at2759"/>
<comment type="catalytic activity">
    <reaction evidence="5">
        <text>glucuronate acceptor + UDP-alpha-D-glucuronate = acceptor beta-D-glucuronoside + UDP + H(+)</text>
        <dbReference type="Rhea" id="RHEA:21032"/>
        <dbReference type="ChEBI" id="CHEBI:15378"/>
        <dbReference type="ChEBI" id="CHEBI:58052"/>
        <dbReference type="ChEBI" id="CHEBI:58223"/>
        <dbReference type="ChEBI" id="CHEBI:132367"/>
        <dbReference type="ChEBI" id="CHEBI:132368"/>
        <dbReference type="EC" id="2.4.1.17"/>
    </reaction>
</comment>
<dbReference type="OMA" id="FANWFAG"/>
<keyword evidence="5" id="KW-0472">Membrane</keyword>
<dbReference type="InterPro" id="IPR035595">
    <property type="entry name" value="UDP_glycos_trans_CS"/>
</dbReference>
<dbReference type="PANTHER" id="PTHR48043:SF159">
    <property type="entry name" value="EG:EG0003.4 PROTEIN-RELATED"/>
    <property type="match status" value="1"/>
</dbReference>
<feature type="signal peptide" evidence="5">
    <location>
        <begin position="1"/>
        <end position="22"/>
    </location>
</feature>
<dbReference type="InterPro" id="IPR002213">
    <property type="entry name" value="UDP_glucos_trans"/>
</dbReference>
<evidence type="ECO:0000313" key="6">
    <source>
        <dbReference type="EMBL" id="OXA63768.1"/>
    </source>
</evidence>
<evidence type="ECO:0000256" key="3">
    <source>
        <dbReference type="ARBA" id="ARBA00022679"/>
    </source>
</evidence>
<dbReference type="CDD" id="cd03784">
    <property type="entry name" value="GT1_Gtf-like"/>
    <property type="match status" value="1"/>
</dbReference>
<gene>
    <name evidence="6" type="ORF">Fcan01_02340</name>
</gene>
<reference evidence="6 7" key="1">
    <citation type="submission" date="2015-12" db="EMBL/GenBank/DDBJ databases">
        <title>The genome of Folsomia candida.</title>
        <authorList>
            <person name="Faddeeva A."/>
            <person name="Derks M.F."/>
            <person name="Anvar Y."/>
            <person name="Smit S."/>
            <person name="Van Straalen N."/>
            <person name="Roelofs D."/>
        </authorList>
    </citation>
    <scope>NUCLEOTIDE SEQUENCE [LARGE SCALE GENOMIC DNA]</scope>
    <source>
        <strain evidence="6 7">VU population</strain>
        <tissue evidence="6">Whole body</tissue>
    </source>
</reference>
<dbReference type="Gene3D" id="3.40.50.2000">
    <property type="entry name" value="Glycogen Phosphorylase B"/>
    <property type="match status" value="2"/>
</dbReference>
<dbReference type="PROSITE" id="PS00375">
    <property type="entry name" value="UDPGT"/>
    <property type="match status" value="1"/>
</dbReference>
<feature type="transmembrane region" description="Helical" evidence="5">
    <location>
        <begin position="500"/>
        <end position="523"/>
    </location>
</feature>
<protein>
    <recommendedName>
        <fullName evidence="5">UDP-glucuronosyltransferase</fullName>
        <ecNumber evidence="5">2.4.1.17</ecNumber>
    </recommendedName>
</protein>
<dbReference type="GO" id="GO:0016020">
    <property type="term" value="C:membrane"/>
    <property type="evidence" value="ECO:0007669"/>
    <property type="project" value="UniProtKB-SubCell"/>
</dbReference>
<sequence length="534" mass="60973">MRKLFFLAALAIVAFLLPPTTPTLTRTTVTTQPSRILFLSFFSGKSHRLTYLPLIQELARRGHHVTVLTPLLSSNATTTTPKNNIREIQTLDSYTEFFSKFDPIKIKETNDMMNPFRMIDLFEKICRKSYKLPEIMGLLNEKFDLISMQPQVNECALGLVYKLGSHLVLFSPAGAPNYVTKLIGSHQPFSFASHFFLGYSDEMSFAQRFVNFGFNVLFDLQMEWVYQPAMTRIYREELNDDSIPDVGEIMGNADLILSNSHFSLSGHRNHLPGVVEVGGIHSFGVGRTKTKLPEGLNRFLSQGHPKGFILFSLGTIINTNTISIEKRNIFMNTFSKLTEYGIIWKWDDSSIHTPSNIFISNWVPQEDLLRHPNIKLFITHCGLGGTEEAILNGIPMLGMPLVGDQPLNAKQAERLGILKVLDWNEITEEALLHGIQEVLENKKYRQNAEALSKIFKDQPDNPLDLAVFWLEYILRHNGAPHLKSSARKLNYFQYHSWDVIFVYVGIILSSVWLTLKFFSVMCCKMRQKVHYKQS</sequence>
<keyword evidence="7" id="KW-1185">Reference proteome</keyword>
<evidence type="ECO:0000256" key="5">
    <source>
        <dbReference type="RuleBase" id="RU362059"/>
    </source>
</evidence>
<comment type="caution">
    <text evidence="6">The sequence shown here is derived from an EMBL/GenBank/DDBJ whole genome shotgun (WGS) entry which is preliminary data.</text>
</comment>
<dbReference type="STRING" id="158441.A0A226F2R2"/>
<dbReference type="Proteomes" id="UP000198287">
    <property type="component" value="Unassembled WGS sequence"/>
</dbReference>
<accession>A0A226F2R2</accession>
<dbReference type="PANTHER" id="PTHR48043">
    <property type="entry name" value="EG:EG0003.4 PROTEIN-RELATED"/>
    <property type="match status" value="1"/>
</dbReference>
<comment type="subcellular location">
    <subcellularLocation>
        <location evidence="5">Membrane</location>
        <topology evidence="5">Single-pass membrane protein</topology>
    </subcellularLocation>
</comment>
<evidence type="ECO:0000256" key="1">
    <source>
        <dbReference type="ARBA" id="ARBA00009995"/>
    </source>
</evidence>